<dbReference type="AlphaFoldDB" id="A0A7N2MH55"/>
<dbReference type="SUPFAM" id="SSF57850">
    <property type="entry name" value="RING/U-box"/>
    <property type="match status" value="1"/>
</dbReference>
<dbReference type="RefSeq" id="XP_030935959.1">
    <property type="nucleotide sequence ID" value="XM_031080099.1"/>
</dbReference>
<feature type="chain" id="PRO_5029764550" description="RING-type domain-containing protein" evidence="19">
    <location>
        <begin position="27"/>
        <end position="368"/>
    </location>
</feature>
<dbReference type="Gene3D" id="3.30.40.10">
    <property type="entry name" value="Zinc/RING finger domain, C3HC4 (zinc finger)"/>
    <property type="match status" value="1"/>
</dbReference>
<gene>
    <name evidence="21" type="primary">LOC115961050</name>
</gene>
<dbReference type="EMBL" id="LRBV02000009">
    <property type="status" value="NOT_ANNOTATED_CDS"/>
    <property type="molecule type" value="Genomic_DNA"/>
</dbReference>
<keyword evidence="4" id="KW-0808">Transferase</keyword>
<feature type="signal peptide" evidence="19">
    <location>
        <begin position="1"/>
        <end position="26"/>
    </location>
</feature>
<dbReference type="SMART" id="SM00184">
    <property type="entry name" value="RING"/>
    <property type="match status" value="1"/>
</dbReference>
<evidence type="ECO:0000256" key="11">
    <source>
        <dbReference type="ARBA" id="ARBA00022989"/>
    </source>
</evidence>
<dbReference type="GeneID" id="115961050"/>
<dbReference type="Pfam" id="PF14380">
    <property type="entry name" value="WAK_assoc"/>
    <property type="match status" value="1"/>
</dbReference>
<reference evidence="21 22" key="1">
    <citation type="journal article" date="2016" name="G3 (Bethesda)">
        <title>First Draft Assembly and Annotation of the Genome of a California Endemic Oak Quercus lobata Nee (Fagaceae).</title>
        <authorList>
            <person name="Sork V.L."/>
            <person name="Fitz-Gibbon S.T."/>
            <person name="Puiu D."/>
            <person name="Crepeau M."/>
            <person name="Gugger P.F."/>
            <person name="Sherman R."/>
            <person name="Stevens K."/>
            <person name="Langley C.H."/>
            <person name="Pellegrini M."/>
            <person name="Salzberg S.L."/>
        </authorList>
    </citation>
    <scope>NUCLEOTIDE SEQUENCE [LARGE SCALE GENOMIC DNA]</scope>
    <source>
        <strain evidence="21 22">cv. SW786</strain>
    </source>
</reference>
<evidence type="ECO:0000256" key="12">
    <source>
        <dbReference type="ARBA" id="ARBA00023136"/>
    </source>
</evidence>
<evidence type="ECO:0000256" key="3">
    <source>
        <dbReference type="ARBA" id="ARBA00004906"/>
    </source>
</evidence>
<feature type="domain" description="RING-type" evidence="20">
    <location>
        <begin position="322"/>
        <end position="364"/>
    </location>
</feature>
<evidence type="ECO:0000313" key="22">
    <source>
        <dbReference type="Proteomes" id="UP000594261"/>
    </source>
</evidence>
<dbReference type="InterPro" id="IPR046948">
    <property type="entry name" value="ATL20-22-like"/>
</dbReference>
<feature type="transmembrane region" description="Helical" evidence="18">
    <location>
        <begin position="242"/>
        <end position="265"/>
    </location>
</feature>
<dbReference type="GO" id="GO:0004674">
    <property type="term" value="F:protein serine/threonine kinase activity"/>
    <property type="evidence" value="ECO:0007669"/>
    <property type="project" value="UniProtKB-EC"/>
</dbReference>
<comment type="catalytic activity">
    <reaction evidence="1">
        <text>S-ubiquitinyl-[E2 ubiquitin-conjugating enzyme]-L-cysteine + [acceptor protein]-L-lysine = [E2 ubiquitin-conjugating enzyme]-L-cysteine + N(6)-ubiquitinyl-[acceptor protein]-L-lysine.</text>
        <dbReference type="EC" id="2.3.2.27"/>
    </reaction>
</comment>
<dbReference type="InterPro" id="IPR013083">
    <property type="entry name" value="Znf_RING/FYVE/PHD"/>
</dbReference>
<keyword evidence="5 18" id="KW-0812">Transmembrane</keyword>
<sequence length="368" mass="41128">MNILKVTSSILFFFFFFSSFSYLATSRESCKNYVCSTNSPGIHFPFRIQSRQPESCGYPSFDLSCNNATQTVLLNLPYSGQFIVQGIDYTTQQIWINDPNNCLPKQLLSLNLSGSPFKGVYHQEFSFFNCSSGLLKDQLTPIICLSDSNHTIFATSSRRVAALLLSTCKFITNVSVPVQRPFYEQILSSDLNDDLWLTWDEPSGCGKCESRGGQCGFKTNSSHEIVCSNVPRQSGFPRSARYAITIGVGVPGSIFLLGLLCFLFGKIKSYNARRQVEILEFNPTIAPIPKIMVGLDGPTIDLYPKIVLGESWCLPKPNDNTCPICLSEYQPKKTLKTIPKCQHCFHSECIDEWLSLNATCPICRNSPQ</sequence>
<evidence type="ECO:0000256" key="1">
    <source>
        <dbReference type="ARBA" id="ARBA00000900"/>
    </source>
</evidence>
<evidence type="ECO:0000259" key="20">
    <source>
        <dbReference type="PROSITE" id="PS50089"/>
    </source>
</evidence>
<dbReference type="OMA" id="PECGHCF"/>
<keyword evidence="11 18" id="KW-1133">Transmembrane helix</keyword>
<keyword evidence="13" id="KW-0325">Glycoprotein</keyword>
<dbReference type="PANTHER" id="PTHR46279">
    <property type="entry name" value="RING/U-BOX SUPERFAMILY PROTEIN"/>
    <property type="match status" value="1"/>
</dbReference>
<dbReference type="Pfam" id="PF13639">
    <property type="entry name" value="zf-RING_2"/>
    <property type="match status" value="1"/>
</dbReference>
<dbReference type="CDD" id="cd16461">
    <property type="entry name" value="RING-H2_EL5-like"/>
    <property type="match status" value="1"/>
</dbReference>
<dbReference type="EnsemblPlants" id="QL09p009691:mrna">
    <property type="protein sequence ID" value="QL09p009691:mrna"/>
    <property type="gene ID" value="QL09p009691"/>
</dbReference>
<evidence type="ECO:0000256" key="14">
    <source>
        <dbReference type="ARBA" id="ARBA00024209"/>
    </source>
</evidence>
<comment type="pathway">
    <text evidence="3">Protein modification; protein ubiquitination.</text>
</comment>
<organism evidence="21 22">
    <name type="scientific">Quercus lobata</name>
    <name type="common">Valley oak</name>
    <dbReference type="NCBI Taxonomy" id="97700"/>
    <lineage>
        <taxon>Eukaryota</taxon>
        <taxon>Viridiplantae</taxon>
        <taxon>Streptophyta</taxon>
        <taxon>Embryophyta</taxon>
        <taxon>Tracheophyta</taxon>
        <taxon>Spermatophyta</taxon>
        <taxon>Magnoliopsida</taxon>
        <taxon>eudicotyledons</taxon>
        <taxon>Gunneridae</taxon>
        <taxon>Pentapetalae</taxon>
        <taxon>rosids</taxon>
        <taxon>fabids</taxon>
        <taxon>Fagales</taxon>
        <taxon>Fagaceae</taxon>
        <taxon>Quercus</taxon>
    </lineage>
</organism>
<dbReference type="InterPro" id="IPR032872">
    <property type="entry name" value="WAK_assoc_C"/>
</dbReference>
<evidence type="ECO:0000256" key="19">
    <source>
        <dbReference type="SAM" id="SignalP"/>
    </source>
</evidence>
<evidence type="ECO:0000256" key="6">
    <source>
        <dbReference type="ARBA" id="ARBA00022723"/>
    </source>
</evidence>
<evidence type="ECO:0000256" key="15">
    <source>
        <dbReference type="ARBA" id="ARBA00047899"/>
    </source>
</evidence>
<keyword evidence="6" id="KW-0479">Metal-binding</keyword>
<reference evidence="21" key="2">
    <citation type="submission" date="2021-01" db="UniProtKB">
        <authorList>
            <consortium name="EnsemblPlants"/>
        </authorList>
    </citation>
    <scope>IDENTIFICATION</scope>
</reference>
<evidence type="ECO:0000256" key="7">
    <source>
        <dbReference type="ARBA" id="ARBA00022729"/>
    </source>
</evidence>
<name>A0A7N2MH55_QUELO</name>
<comment type="catalytic activity">
    <reaction evidence="15">
        <text>L-threonyl-[protein] + ATP = O-phospho-L-threonyl-[protein] + ADP + H(+)</text>
        <dbReference type="Rhea" id="RHEA:46608"/>
        <dbReference type="Rhea" id="RHEA-COMP:11060"/>
        <dbReference type="Rhea" id="RHEA-COMP:11605"/>
        <dbReference type="ChEBI" id="CHEBI:15378"/>
        <dbReference type="ChEBI" id="CHEBI:30013"/>
        <dbReference type="ChEBI" id="CHEBI:30616"/>
        <dbReference type="ChEBI" id="CHEBI:61977"/>
        <dbReference type="ChEBI" id="CHEBI:456216"/>
        <dbReference type="EC" id="2.7.11.1"/>
    </reaction>
</comment>
<keyword evidence="9" id="KW-0833">Ubl conjugation pathway</keyword>
<evidence type="ECO:0000313" key="21">
    <source>
        <dbReference type="EnsemblPlants" id="QL09p009691:mrna"/>
    </source>
</evidence>
<accession>A0A7N2MH55</accession>
<evidence type="ECO:0000256" key="4">
    <source>
        <dbReference type="ARBA" id="ARBA00022679"/>
    </source>
</evidence>
<dbReference type="GO" id="GO:0008270">
    <property type="term" value="F:zinc ion binding"/>
    <property type="evidence" value="ECO:0007669"/>
    <property type="project" value="UniProtKB-KW"/>
</dbReference>
<dbReference type="PANTHER" id="PTHR46279:SF10">
    <property type="entry name" value="RING-TYPE E3 UBIQUITIN TRANSFERASE"/>
    <property type="match status" value="1"/>
</dbReference>
<keyword evidence="8 17" id="KW-0863">Zinc-finger</keyword>
<dbReference type="InParanoid" id="A0A7N2MH55"/>
<comment type="subcellular location">
    <subcellularLocation>
        <location evidence="2">Membrane</location>
        <topology evidence="2">Single-pass membrane protein</topology>
    </subcellularLocation>
</comment>
<dbReference type="Gramene" id="QL09p009691:mrna">
    <property type="protein sequence ID" value="QL09p009691:mrna"/>
    <property type="gene ID" value="QL09p009691"/>
</dbReference>
<dbReference type="InterPro" id="IPR001841">
    <property type="entry name" value="Znf_RING"/>
</dbReference>
<evidence type="ECO:0000256" key="2">
    <source>
        <dbReference type="ARBA" id="ARBA00004167"/>
    </source>
</evidence>
<comment type="similarity">
    <text evidence="14">Belongs to the RING-type zinc finger family. ATL subfamily.</text>
</comment>
<keyword evidence="12 18" id="KW-0472">Membrane</keyword>
<proteinExistence type="inferred from homology"/>
<evidence type="ECO:0000256" key="9">
    <source>
        <dbReference type="ARBA" id="ARBA00022786"/>
    </source>
</evidence>
<evidence type="ECO:0000256" key="16">
    <source>
        <dbReference type="ARBA" id="ARBA00048679"/>
    </source>
</evidence>
<protein>
    <recommendedName>
        <fullName evidence="20">RING-type domain-containing protein</fullName>
    </recommendedName>
</protein>
<evidence type="ECO:0000256" key="5">
    <source>
        <dbReference type="ARBA" id="ARBA00022692"/>
    </source>
</evidence>
<keyword evidence="10" id="KW-0862">Zinc</keyword>
<dbReference type="Pfam" id="PF13947">
    <property type="entry name" value="GUB_WAK_bind"/>
    <property type="match status" value="1"/>
</dbReference>
<dbReference type="GO" id="GO:0061630">
    <property type="term" value="F:ubiquitin protein ligase activity"/>
    <property type="evidence" value="ECO:0007669"/>
    <property type="project" value="UniProtKB-EC"/>
</dbReference>
<evidence type="ECO:0000256" key="10">
    <source>
        <dbReference type="ARBA" id="ARBA00022833"/>
    </source>
</evidence>
<evidence type="ECO:0000256" key="17">
    <source>
        <dbReference type="PROSITE-ProRule" id="PRU00175"/>
    </source>
</evidence>
<evidence type="ECO:0000256" key="18">
    <source>
        <dbReference type="SAM" id="Phobius"/>
    </source>
</evidence>
<dbReference type="KEGG" id="qlo:115961050"/>
<keyword evidence="22" id="KW-1185">Reference proteome</keyword>
<evidence type="ECO:0000256" key="13">
    <source>
        <dbReference type="ARBA" id="ARBA00023180"/>
    </source>
</evidence>
<dbReference type="OrthoDB" id="8062037at2759"/>
<dbReference type="GO" id="GO:0016020">
    <property type="term" value="C:membrane"/>
    <property type="evidence" value="ECO:0007669"/>
    <property type="project" value="UniProtKB-SubCell"/>
</dbReference>
<dbReference type="GO" id="GO:0030247">
    <property type="term" value="F:polysaccharide binding"/>
    <property type="evidence" value="ECO:0007669"/>
    <property type="project" value="InterPro"/>
</dbReference>
<comment type="catalytic activity">
    <reaction evidence="16">
        <text>L-seryl-[protein] + ATP = O-phospho-L-seryl-[protein] + ADP + H(+)</text>
        <dbReference type="Rhea" id="RHEA:17989"/>
        <dbReference type="Rhea" id="RHEA-COMP:9863"/>
        <dbReference type="Rhea" id="RHEA-COMP:11604"/>
        <dbReference type="ChEBI" id="CHEBI:15378"/>
        <dbReference type="ChEBI" id="CHEBI:29999"/>
        <dbReference type="ChEBI" id="CHEBI:30616"/>
        <dbReference type="ChEBI" id="CHEBI:83421"/>
        <dbReference type="ChEBI" id="CHEBI:456216"/>
        <dbReference type="EC" id="2.7.11.1"/>
    </reaction>
</comment>
<dbReference type="FunCoup" id="A0A7N2MH55">
    <property type="interactions" value="30"/>
</dbReference>
<dbReference type="PROSITE" id="PS50089">
    <property type="entry name" value="ZF_RING_2"/>
    <property type="match status" value="1"/>
</dbReference>
<dbReference type="InterPro" id="IPR025287">
    <property type="entry name" value="WAK_GUB"/>
</dbReference>
<evidence type="ECO:0000256" key="8">
    <source>
        <dbReference type="ARBA" id="ARBA00022771"/>
    </source>
</evidence>
<dbReference type="Proteomes" id="UP000594261">
    <property type="component" value="Chromosome 9"/>
</dbReference>
<keyword evidence="7 19" id="KW-0732">Signal</keyword>